<dbReference type="Proteomes" id="UP000267821">
    <property type="component" value="Unassembled WGS sequence"/>
</dbReference>
<name>A0A3N4L7S4_9PEZI</name>
<dbReference type="AlphaFoldDB" id="A0A3N4L7S4"/>
<dbReference type="InParanoid" id="A0A3N4L7S4"/>
<evidence type="ECO:0000313" key="2">
    <source>
        <dbReference type="Proteomes" id="UP000267821"/>
    </source>
</evidence>
<reference evidence="1 2" key="1">
    <citation type="journal article" date="2018" name="Nat. Ecol. Evol.">
        <title>Pezizomycetes genomes reveal the molecular basis of ectomycorrhizal truffle lifestyle.</title>
        <authorList>
            <person name="Murat C."/>
            <person name="Payen T."/>
            <person name="Noel B."/>
            <person name="Kuo A."/>
            <person name="Morin E."/>
            <person name="Chen J."/>
            <person name="Kohler A."/>
            <person name="Krizsan K."/>
            <person name="Balestrini R."/>
            <person name="Da Silva C."/>
            <person name="Montanini B."/>
            <person name="Hainaut M."/>
            <person name="Levati E."/>
            <person name="Barry K.W."/>
            <person name="Belfiori B."/>
            <person name="Cichocki N."/>
            <person name="Clum A."/>
            <person name="Dockter R.B."/>
            <person name="Fauchery L."/>
            <person name="Guy J."/>
            <person name="Iotti M."/>
            <person name="Le Tacon F."/>
            <person name="Lindquist E.A."/>
            <person name="Lipzen A."/>
            <person name="Malagnac F."/>
            <person name="Mello A."/>
            <person name="Molinier V."/>
            <person name="Miyauchi S."/>
            <person name="Poulain J."/>
            <person name="Riccioni C."/>
            <person name="Rubini A."/>
            <person name="Sitrit Y."/>
            <person name="Splivallo R."/>
            <person name="Traeger S."/>
            <person name="Wang M."/>
            <person name="Zifcakova L."/>
            <person name="Wipf D."/>
            <person name="Zambonelli A."/>
            <person name="Paolocci F."/>
            <person name="Nowrousian M."/>
            <person name="Ottonello S."/>
            <person name="Baldrian P."/>
            <person name="Spatafora J.W."/>
            <person name="Henrissat B."/>
            <person name="Nagy L.G."/>
            <person name="Aury J.M."/>
            <person name="Wincker P."/>
            <person name="Grigoriev I.V."/>
            <person name="Bonfante P."/>
            <person name="Martin F.M."/>
        </authorList>
    </citation>
    <scope>NUCLEOTIDE SEQUENCE [LARGE SCALE GENOMIC DNA]</scope>
    <source>
        <strain evidence="1 2">ATCC MYA-4762</strain>
    </source>
</reference>
<accession>A0A3N4L7S4</accession>
<protein>
    <submittedName>
        <fullName evidence="1">Uncharacterized protein</fullName>
    </submittedName>
</protein>
<proteinExistence type="predicted"/>
<sequence>MSSTTAENLRKFHSRQLHRVISTIKAEVDRAAETISQASESALTQITTRHDEYVTDLTIRQNEYVNGTFASLEQTSRIVENRLRNENRTIMEQVKAQLDKQIGVIFTERDNIYGHLSEQLNEQQWKLGEIGSHYKELNQQLTEEHLELRETIDHDKQQVEERQRLWEQTQLDQINELISQLHEYEEGHSNRINRLRSQFQERVVWQMNQLEWRMEEKMQQHNTTLTIAFQEFQEHVAKQLVDMADKNTNSLKPAIHTNSDRGIARFTFPTSTFQLGYPSYRYIMKANKPTIRYGHTYTNMTHLADRSQICFCGTIVGVFPVYIHVQTCWDWCNRLGTKPLFDSPTLPGAVFPSATTNLCPVCTTNGSSTTTFSPQSYLPRSTFPHASATANDSIPG</sequence>
<keyword evidence="2" id="KW-1185">Reference proteome</keyword>
<evidence type="ECO:0000313" key="1">
    <source>
        <dbReference type="EMBL" id="RPB18937.1"/>
    </source>
</evidence>
<organism evidence="1 2">
    <name type="scientific">Terfezia boudieri ATCC MYA-4762</name>
    <dbReference type="NCBI Taxonomy" id="1051890"/>
    <lineage>
        <taxon>Eukaryota</taxon>
        <taxon>Fungi</taxon>
        <taxon>Dikarya</taxon>
        <taxon>Ascomycota</taxon>
        <taxon>Pezizomycotina</taxon>
        <taxon>Pezizomycetes</taxon>
        <taxon>Pezizales</taxon>
        <taxon>Pezizaceae</taxon>
        <taxon>Terfezia</taxon>
    </lineage>
</organism>
<dbReference type="EMBL" id="ML121603">
    <property type="protein sequence ID" value="RPB18937.1"/>
    <property type="molecule type" value="Genomic_DNA"/>
</dbReference>
<gene>
    <name evidence="1" type="ORF">L211DRAFT_871550</name>
</gene>